<dbReference type="NCBIfam" id="TIGR03891">
    <property type="entry name" value="thiopep_ocin"/>
    <property type="match status" value="1"/>
</dbReference>
<reference evidence="2 3" key="1">
    <citation type="submission" date="2024-10" db="EMBL/GenBank/DDBJ databases">
        <title>The Natural Products Discovery Center: Release of the First 8490 Sequenced Strains for Exploring Actinobacteria Biosynthetic Diversity.</title>
        <authorList>
            <person name="Kalkreuter E."/>
            <person name="Kautsar S.A."/>
            <person name="Yang D."/>
            <person name="Bader C.D."/>
            <person name="Teijaro C.N."/>
            <person name="Fluegel L."/>
            <person name="Davis C.M."/>
            <person name="Simpson J.R."/>
            <person name="Lauterbach L."/>
            <person name="Steele A.D."/>
            <person name="Gui C."/>
            <person name="Meng S."/>
            <person name="Li G."/>
            <person name="Viehrig K."/>
            <person name="Ye F."/>
            <person name="Su P."/>
            <person name="Kiefer A.F."/>
            <person name="Nichols A."/>
            <person name="Cepeda A.J."/>
            <person name="Yan W."/>
            <person name="Fan B."/>
            <person name="Jiang Y."/>
            <person name="Adhikari A."/>
            <person name="Zheng C.-J."/>
            <person name="Schuster L."/>
            <person name="Cowan T.M."/>
            <person name="Smanski M.J."/>
            <person name="Chevrette M.G."/>
            <person name="De Carvalho L.P.S."/>
            <person name="Shen B."/>
        </authorList>
    </citation>
    <scope>NUCLEOTIDE SEQUENCE [LARGE SCALE GENOMIC DNA]</scope>
    <source>
        <strain evidence="2 3">NPDC050545</strain>
    </source>
</reference>
<proteinExistence type="predicted"/>
<organism evidence="2 3">
    <name type="scientific">Nonomuraea typhae</name>
    <dbReference type="NCBI Taxonomy" id="2603600"/>
    <lineage>
        <taxon>Bacteria</taxon>
        <taxon>Bacillati</taxon>
        <taxon>Actinomycetota</taxon>
        <taxon>Actinomycetes</taxon>
        <taxon>Streptosporangiales</taxon>
        <taxon>Streptosporangiaceae</taxon>
        <taxon>Nonomuraea</taxon>
    </lineage>
</organism>
<sequence>MNVNQDWWYVRAYPGDATSMDEATAVLLPWLQDVAATERADRWFFVRYWDMTGHHLRLRARLDLDAADRVHARLNELIDLLSRLSAKGEQVRLVPGAALAGMAGPRRVVTSVYTPELAKYGGSRGVELAEDLFTASSTWIADNKLMDLAQTGGRAALAVGFLRDLLASALPAPAVAGFWALHRRQWGGRLRMLARTQPELSALLSSIATCIADEPPAAQARGTHEHVKTIVETLDRAGREDVAIPRPALLLHYLHMEMNRWGFMPAEECALGILAVNRSFQPNKYLKPDK</sequence>
<dbReference type="Proteomes" id="UP001612741">
    <property type="component" value="Unassembled WGS sequence"/>
</dbReference>
<dbReference type="Pfam" id="PF14028">
    <property type="entry name" value="Lant_dehydr_C"/>
    <property type="match status" value="1"/>
</dbReference>
<evidence type="ECO:0000259" key="1">
    <source>
        <dbReference type="Pfam" id="PF14028"/>
    </source>
</evidence>
<comment type="caution">
    <text evidence="2">The sequence shown here is derived from an EMBL/GenBank/DDBJ whole genome shotgun (WGS) entry which is preliminary data.</text>
</comment>
<evidence type="ECO:0000313" key="3">
    <source>
        <dbReference type="Proteomes" id="UP001612741"/>
    </source>
</evidence>
<dbReference type="RefSeq" id="WP_397083092.1">
    <property type="nucleotide sequence ID" value="NZ_JBITGY010000005.1"/>
</dbReference>
<gene>
    <name evidence="2" type="ORF">ACIBG2_19840</name>
</gene>
<dbReference type="InterPro" id="IPR023809">
    <property type="entry name" value="Thiopep_bacteriocin_synth_dom"/>
</dbReference>
<name>A0ABW7YUP3_9ACTN</name>
<keyword evidence="3" id="KW-1185">Reference proteome</keyword>
<accession>A0ABW7YUP3</accession>
<evidence type="ECO:0000313" key="2">
    <source>
        <dbReference type="EMBL" id="MFI6499650.1"/>
    </source>
</evidence>
<feature type="domain" description="Thiopeptide-type bacteriocin biosynthesis" evidence="1">
    <location>
        <begin position="7"/>
        <end position="271"/>
    </location>
</feature>
<protein>
    <submittedName>
        <fullName evidence="2">Thiopeptide-type bacteriocin biosynthesis protein</fullName>
    </submittedName>
</protein>
<dbReference type="EMBL" id="JBITGY010000005">
    <property type="protein sequence ID" value="MFI6499650.1"/>
    <property type="molecule type" value="Genomic_DNA"/>
</dbReference>